<keyword evidence="3" id="KW-0732">Signal</keyword>
<feature type="signal peptide" evidence="3">
    <location>
        <begin position="1"/>
        <end position="17"/>
    </location>
</feature>
<reference evidence="5" key="2">
    <citation type="submission" date="2020-10" db="UniProtKB">
        <authorList>
            <consortium name="WormBaseParasite"/>
        </authorList>
    </citation>
    <scope>IDENTIFICATION</scope>
</reference>
<feature type="chain" id="PRO_5028802238" evidence="3">
    <location>
        <begin position="18"/>
        <end position="312"/>
    </location>
</feature>
<evidence type="ECO:0000256" key="1">
    <source>
        <dbReference type="SAM" id="MobiDB-lite"/>
    </source>
</evidence>
<keyword evidence="4" id="KW-1185">Reference proteome</keyword>
<feature type="transmembrane region" description="Helical" evidence="2">
    <location>
        <begin position="192"/>
        <end position="219"/>
    </location>
</feature>
<reference evidence="4" key="1">
    <citation type="journal article" date="2013" name="Genetics">
        <title>The draft genome and transcriptome of Panagrellus redivivus are shaped by the harsh demands of a free-living lifestyle.</title>
        <authorList>
            <person name="Srinivasan J."/>
            <person name="Dillman A.R."/>
            <person name="Macchietto M.G."/>
            <person name="Heikkinen L."/>
            <person name="Lakso M."/>
            <person name="Fracchia K.M."/>
            <person name="Antoshechkin I."/>
            <person name="Mortazavi A."/>
            <person name="Wong G."/>
            <person name="Sternberg P.W."/>
        </authorList>
    </citation>
    <scope>NUCLEOTIDE SEQUENCE [LARGE SCALE GENOMIC DNA]</scope>
    <source>
        <strain evidence="4">MT8872</strain>
    </source>
</reference>
<organism evidence="4 5">
    <name type="scientific">Panagrellus redivivus</name>
    <name type="common">Microworm</name>
    <dbReference type="NCBI Taxonomy" id="6233"/>
    <lineage>
        <taxon>Eukaryota</taxon>
        <taxon>Metazoa</taxon>
        <taxon>Ecdysozoa</taxon>
        <taxon>Nematoda</taxon>
        <taxon>Chromadorea</taxon>
        <taxon>Rhabditida</taxon>
        <taxon>Tylenchina</taxon>
        <taxon>Panagrolaimomorpha</taxon>
        <taxon>Panagrolaimoidea</taxon>
        <taxon>Panagrolaimidae</taxon>
        <taxon>Panagrellus</taxon>
    </lineage>
</organism>
<accession>A0A7E4VJ91</accession>
<dbReference type="Proteomes" id="UP000492821">
    <property type="component" value="Unassembled WGS sequence"/>
</dbReference>
<feature type="region of interest" description="Disordered" evidence="1">
    <location>
        <begin position="263"/>
        <end position="283"/>
    </location>
</feature>
<sequence>MFCNYFTVSLILGVSYAFSYTNEVPAGYPITTNGENMILSLNSLNSGITYLMATKMTDSKVLHFDFTQSENKKFELNFVFNDLTFSLIPGRLILNGRKEMMDTGALTVDINFERREIQFNDRRYLYNGTSDVDTDQYIFFNITYETNEAATVVCTFAKSAIWFPSQVTTTAESTMPSTSTVSNEKDKGLSKMAITGIVIGFVALVVVIVVAIAIALFWMKRRSVGPFKKPEPELPSYVASESQQVVGIPSNFECPAGDLWRKHLQAERQKNEKPPKSIEQPPSKIKLYKDGEYANIKFDSTATAVAPTSKEG</sequence>
<keyword evidence="2" id="KW-0812">Transmembrane</keyword>
<evidence type="ECO:0000256" key="3">
    <source>
        <dbReference type="SAM" id="SignalP"/>
    </source>
</evidence>
<dbReference type="WBParaSite" id="Pan_g20859.t1">
    <property type="protein sequence ID" value="Pan_g20859.t1"/>
    <property type="gene ID" value="Pan_g20859"/>
</dbReference>
<protein>
    <submittedName>
        <fullName evidence="5">Uncharacterized protein</fullName>
    </submittedName>
</protein>
<evidence type="ECO:0000313" key="5">
    <source>
        <dbReference type="WBParaSite" id="Pan_g20859.t1"/>
    </source>
</evidence>
<proteinExistence type="predicted"/>
<dbReference type="AlphaFoldDB" id="A0A7E4VJ91"/>
<evidence type="ECO:0000313" key="4">
    <source>
        <dbReference type="Proteomes" id="UP000492821"/>
    </source>
</evidence>
<keyword evidence="2" id="KW-0472">Membrane</keyword>
<feature type="compositionally biased region" description="Basic and acidic residues" evidence="1">
    <location>
        <begin position="263"/>
        <end position="276"/>
    </location>
</feature>
<name>A0A7E4VJ91_PANRE</name>
<keyword evidence="2" id="KW-1133">Transmembrane helix</keyword>
<evidence type="ECO:0000256" key="2">
    <source>
        <dbReference type="SAM" id="Phobius"/>
    </source>
</evidence>